<evidence type="ECO:0000256" key="1">
    <source>
        <dbReference type="ARBA" id="ARBA00004167"/>
    </source>
</evidence>
<dbReference type="PROSITE" id="PS52015">
    <property type="entry name" value="TONB_CTD"/>
    <property type="match status" value="1"/>
</dbReference>
<dbReference type="RefSeq" id="WP_018250818.1">
    <property type="nucleotide sequence ID" value="NZ_CP017578.1"/>
</dbReference>
<dbReference type="KEGG" id="smy:BJP26_07675"/>
<reference evidence="6" key="1">
    <citation type="submission" date="2016-03" db="EMBL/GenBank/DDBJ databases">
        <title>Sphingomonas melonis TY, whole genome shotgun sequencing.</title>
        <authorList>
            <person name="Wang H."/>
            <person name="Zhu P."/>
        </authorList>
    </citation>
    <scope>NUCLEOTIDE SEQUENCE [LARGE SCALE GENOMIC DNA]</scope>
    <source>
        <strain evidence="6">TY</strain>
    </source>
</reference>
<evidence type="ECO:0000259" key="5">
    <source>
        <dbReference type="PROSITE" id="PS52015"/>
    </source>
</evidence>
<dbReference type="Pfam" id="PF03544">
    <property type="entry name" value="TonB_C"/>
    <property type="match status" value="1"/>
</dbReference>
<dbReference type="InterPro" id="IPR006260">
    <property type="entry name" value="TonB/TolA_C"/>
</dbReference>
<keyword evidence="3" id="KW-1133">Transmembrane helix</keyword>
<dbReference type="InterPro" id="IPR037682">
    <property type="entry name" value="TonB_C"/>
</dbReference>
<dbReference type="OrthoDB" id="7585155at2"/>
<proteinExistence type="predicted"/>
<dbReference type="GO" id="GO:0055085">
    <property type="term" value="P:transmembrane transport"/>
    <property type="evidence" value="ECO:0007669"/>
    <property type="project" value="InterPro"/>
</dbReference>
<sequence>MVSKAMVLVASLTLTGAALPGQDNAAASAKAEPANNPADWIGYADYPPASLRAREAGTVAVRLVVDSTGRVTACQIVSSSGYARLDEGTCATLVARAQFVPGPSGRTFERRIVWKIPEGDSAVSIGQPFTPTKPIDVATTTMEDYVADVAITVGFDGRVESCRVIEAKPTYMPTDPCAQNPPGTPMGVGYVRAGKPIKAIIHRRMTSSVSFE</sequence>
<keyword evidence="7" id="KW-1185">Reference proteome</keyword>
<comment type="subcellular location">
    <subcellularLocation>
        <location evidence="1">Membrane</location>
        <topology evidence="1">Single-pass membrane protein</topology>
    </subcellularLocation>
</comment>
<keyword evidence="2" id="KW-0812">Transmembrane</keyword>
<feature type="domain" description="TonB C-terminal" evidence="5">
    <location>
        <begin position="31"/>
        <end position="136"/>
    </location>
</feature>
<dbReference type="AlphaFoldDB" id="A0A175Y5L4"/>
<protein>
    <recommendedName>
        <fullName evidence="5">TonB C-terminal domain-containing protein</fullName>
    </recommendedName>
</protein>
<dbReference type="EMBL" id="LQCK02000009">
    <property type="protein sequence ID" value="KZB95871.1"/>
    <property type="molecule type" value="Genomic_DNA"/>
</dbReference>
<evidence type="ECO:0000313" key="6">
    <source>
        <dbReference type="EMBL" id="KZB95871.1"/>
    </source>
</evidence>
<dbReference type="Gene3D" id="3.30.1150.10">
    <property type="match status" value="1"/>
</dbReference>
<evidence type="ECO:0000313" key="7">
    <source>
        <dbReference type="Proteomes" id="UP000078460"/>
    </source>
</evidence>
<evidence type="ECO:0000256" key="2">
    <source>
        <dbReference type="ARBA" id="ARBA00022692"/>
    </source>
</evidence>
<comment type="caution">
    <text evidence="6">The sequence shown here is derived from an EMBL/GenBank/DDBJ whole genome shotgun (WGS) entry which is preliminary data.</text>
</comment>
<dbReference type="Proteomes" id="UP000078460">
    <property type="component" value="Unassembled WGS sequence"/>
</dbReference>
<organism evidence="6 7">
    <name type="scientific">Sphingomonas melonis TY</name>
    <dbReference type="NCBI Taxonomy" id="621456"/>
    <lineage>
        <taxon>Bacteria</taxon>
        <taxon>Pseudomonadati</taxon>
        <taxon>Pseudomonadota</taxon>
        <taxon>Alphaproteobacteria</taxon>
        <taxon>Sphingomonadales</taxon>
        <taxon>Sphingomonadaceae</taxon>
        <taxon>Sphingomonas</taxon>
    </lineage>
</organism>
<dbReference type="NCBIfam" id="TIGR01352">
    <property type="entry name" value="tonB_Cterm"/>
    <property type="match status" value="1"/>
</dbReference>
<dbReference type="SUPFAM" id="SSF74653">
    <property type="entry name" value="TolA/TonB C-terminal domain"/>
    <property type="match status" value="1"/>
</dbReference>
<evidence type="ECO:0000256" key="4">
    <source>
        <dbReference type="ARBA" id="ARBA00023136"/>
    </source>
</evidence>
<keyword evidence="4" id="KW-0472">Membrane</keyword>
<evidence type="ECO:0000256" key="3">
    <source>
        <dbReference type="ARBA" id="ARBA00022989"/>
    </source>
</evidence>
<dbReference type="GeneID" id="93798797"/>
<name>A0A175Y5L4_9SPHN</name>
<dbReference type="GO" id="GO:0016020">
    <property type="term" value="C:membrane"/>
    <property type="evidence" value="ECO:0007669"/>
    <property type="project" value="UniProtKB-SubCell"/>
</dbReference>
<gene>
    <name evidence="6" type="ORF">AVM11_15895</name>
</gene>
<accession>A0A175Y5L4</accession>
<dbReference type="STRING" id="621456.BJP26_07675"/>